<evidence type="ECO:0000256" key="1">
    <source>
        <dbReference type="ARBA" id="ARBA00001971"/>
    </source>
</evidence>
<dbReference type="InterPro" id="IPR036396">
    <property type="entry name" value="Cyt_P450_sf"/>
</dbReference>
<dbReference type="InterPro" id="IPR001128">
    <property type="entry name" value="Cyt_P450"/>
</dbReference>
<evidence type="ECO:0000256" key="7">
    <source>
        <dbReference type="ARBA" id="ARBA00023033"/>
    </source>
</evidence>
<protein>
    <submittedName>
        <fullName evidence="8">TBXAS1</fullName>
        <ecNumber evidence="8">5.3.99.5</ecNumber>
    </submittedName>
</protein>
<dbReference type="OrthoDB" id="2789670at2759"/>
<evidence type="ECO:0000313" key="9">
    <source>
        <dbReference type="Proteomes" id="UP000597762"/>
    </source>
</evidence>
<keyword evidence="6" id="KW-0408">Iron</keyword>
<gene>
    <name evidence="8" type="ORF">SPHA_30284</name>
</gene>
<dbReference type="InterPro" id="IPR002402">
    <property type="entry name" value="Cyt_P450_E_grp-II"/>
</dbReference>
<keyword evidence="8" id="KW-0413">Isomerase</keyword>
<evidence type="ECO:0000256" key="2">
    <source>
        <dbReference type="ARBA" id="ARBA00010617"/>
    </source>
</evidence>
<keyword evidence="5" id="KW-0560">Oxidoreductase</keyword>
<organism evidence="8 9">
    <name type="scientific">Acanthosepion pharaonis</name>
    <name type="common">Pharaoh cuttlefish</name>
    <name type="synonym">Sepia pharaonis</name>
    <dbReference type="NCBI Taxonomy" id="158019"/>
    <lineage>
        <taxon>Eukaryota</taxon>
        <taxon>Metazoa</taxon>
        <taxon>Spiralia</taxon>
        <taxon>Lophotrochozoa</taxon>
        <taxon>Mollusca</taxon>
        <taxon>Cephalopoda</taxon>
        <taxon>Coleoidea</taxon>
        <taxon>Decapodiformes</taxon>
        <taxon>Sepiida</taxon>
        <taxon>Sepiina</taxon>
        <taxon>Sepiidae</taxon>
        <taxon>Acanthosepion</taxon>
    </lineage>
</organism>
<dbReference type="PANTHER" id="PTHR24302">
    <property type="entry name" value="CYTOCHROME P450 FAMILY 3"/>
    <property type="match status" value="1"/>
</dbReference>
<evidence type="ECO:0000313" key="8">
    <source>
        <dbReference type="EMBL" id="CAE1256600.1"/>
    </source>
</evidence>
<dbReference type="GO" id="GO:0008395">
    <property type="term" value="F:steroid hydroxylase activity"/>
    <property type="evidence" value="ECO:0007669"/>
    <property type="project" value="TreeGrafter"/>
</dbReference>
<accession>A0A812C9M0</accession>
<name>A0A812C9M0_ACAPH</name>
<dbReference type="Gene3D" id="1.10.630.10">
    <property type="entry name" value="Cytochrome P450"/>
    <property type="match status" value="1"/>
</dbReference>
<keyword evidence="3" id="KW-0349">Heme</keyword>
<proteinExistence type="inferred from homology"/>
<sequence length="219" mass="24410">MGQAGFAYAFPKWQKEYGDIYCLFFGAFPDIVVGDPEIIGEVLVKSFSNFTNRPLGFQLDDYGAAMLTAAKDDHWKYLRTVLAPSFSSKRMRETVPLIEDVLKTFDKKLNDIAESKEARDVTDLFSGYTMDVIASTGFGIKPLSICLTLIPFSNLSLSISLTHFEFVSLSHFHFEMSLSLSLTSTLKSLSLSLTSTLKSLSLSHFHFEMSLSLSLSLPL</sequence>
<dbReference type="GO" id="GO:0020037">
    <property type="term" value="F:heme binding"/>
    <property type="evidence" value="ECO:0007669"/>
    <property type="project" value="InterPro"/>
</dbReference>
<evidence type="ECO:0000256" key="3">
    <source>
        <dbReference type="ARBA" id="ARBA00022617"/>
    </source>
</evidence>
<keyword evidence="7" id="KW-0503">Monooxygenase</keyword>
<comment type="similarity">
    <text evidence="2">Belongs to the cytochrome P450 family.</text>
</comment>
<dbReference type="Pfam" id="PF00067">
    <property type="entry name" value="p450"/>
    <property type="match status" value="1"/>
</dbReference>
<dbReference type="AlphaFoldDB" id="A0A812C9M0"/>
<dbReference type="PANTHER" id="PTHR24302:SF15">
    <property type="entry name" value="FATTY-ACID PEROXYGENASE"/>
    <property type="match status" value="1"/>
</dbReference>
<dbReference type="EMBL" id="CAHIKZ030001216">
    <property type="protein sequence ID" value="CAE1256600.1"/>
    <property type="molecule type" value="Genomic_DNA"/>
</dbReference>
<dbReference type="EC" id="5.3.99.5" evidence="8"/>
<comment type="cofactor">
    <cofactor evidence="1">
        <name>heme</name>
        <dbReference type="ChEBI" id="CHEBI:30413"/>
    </cofactor>
</comment>
<dbReference type="Proteomes" id="UP000597762">
    <property type="component" value="Unassembled WGS sequence"/>
</dbReference>
<dbReference type="PRINTS" id="PR00464">
    <property type="entry name" value="EP450II"/>
</dbReference>
<evidence type="ECO:0000256" key="4">
    <source>
        <dbReference type="ARBA" id="ARBA00022723"/>
    </source>
</evidence>
<dbReference type="SUPFAM" id="SSF48264">
    <property type="entry name" value="Cytochrome P450"/>
    <property type="match status" value="1"/>
</dbReference>
<dbReference type="GO" id="GO:0016705">
    <property type="term" value="F:oxidoreductase activity, acting on paired donors, with incorporation or reduction of molecular oxygen"/>
    <property type="evidence" value="ECO:0007669"/>
    <property type="project" value="InterPro"/>
</dbReference>
<keyword evidence="9" id="KW-1185">Reference proteome</keyword>
<dbReference type="GO" id="GO:0005506">
    <property type="term" value="F:iron ion binding"/>
    <property type="evidence" value="ECO:0007669"/>
    <property type="project" value="InterPro"/>
</dbReference>
<evidence type="ECO:0000256" key="5">
    <source>
        <dbReference type="ARBA" id="ARBA00023002"/>
    </source>
</evidence>
<dbReference type="GO" id="GO:0004796">
    <property type="term" value="F:thromboxane-A synthase activity"/>
    <property type="evidence" value="ECO:0007669"/>
    <property type="project" value="UniProtKB-EC"/>
</dbReference>
<keyword evidence="4" id="KW-0479">Metal-binding</keyword>
<evidence type="ECO:0000256" key="6">
    <source>
        <dbReference type="ARBA" id="ARBA00023004"/>
    </source>
</evidence>
<dbReference type="InterPro" id="IPR050705">
    <property type="entry name" value="Cytochrome_P450_3A"/>
</dbReference>
<comment type="caution">
    <text evidence="8">The sequence shown here is derived from an EMBL/GenBank/DDBJ whole genome shotgun (WGS) entry which is preliminary data.</text>
</comment>
<reference evidence="8" key="1">
    <citation type="submission" date="2021-01" db="EMBL/GenBank/DDBJ databases">
        <authorList>
            <person name="Li R."/>
            <person name="Bekaert M."/>
        </authorList>
    </citation>
    <scope>NUCLEOTIDE SEQUENCE</scope>
    <source>
        <strain evidence="8">Farmed</strain>
    </source>
</reference>